<reference evidence="1" key="1">
    <citation type="submission" date="2019-01" db="EMBL/GenBank/DDBJ databases">
        <authorList>
            <person name="Hylling O."/>
            <person name="Carstens A.B."/>
            <person name="Hansen L.H."/>
        </authorList>
    </citation>
    <scope>NUCLEOTIDE SEQUENCE [LARGE SCALE GENOMIC DNA]</scope>
</reference>
<evidence type="ECO:0000313" key="1">
    <source>
        <dbReference type="EMBL" id="QBJ04442.1"/>
    </source>
</evidence>
<accession>A0A481W7P2</accession>
<dbReference type="KEGG" id="vg:55011898"/>
<dbReference type="Proteomes" id="UP000293575">
    <property type="component" value="Segment"/>
</dbReference>
<protein>
    <submittedName>
        <fullName evidence="1">Uncharacterized protein</fullName>
    </submittedName>
</protein>
<dbReference type="EMBL" id="MK473373">
    <property type="protein sequence ID" value="QBJ04442.1"/>
    <property type="molecule type" value="Genomic_DNA"/>
</dbReference>
<keyword evidence="2" id="KW-1185">Reference proteome</keyword>
<dbReference type="RefSeq" id="YP_009820462.1">
    <property type="nucleotide sequence ID" value="NC_048166.1"/>
</dbReference>
<dbReference type="GeneID" id="55011898"/>
<name>A0A481W7P2_9CAUD</name>
<proteinExistence type="predicted"/>
<evidence type="ECO:0000313" key="2">
    <source>
        <dbReference type="Proteomes" id="UP000293575"/>
    </source>
</evidence>
<sequence>MATRIKGITEGLDDPGWDMVKLEPSTAEHPAKYKPMANPPPVTNLASLKYADRQLFDAIELLMTNLKLDMLPDGIQADIVAVMSATTKRQLVQQMAGLDASVLVTFKQQLALIEAVTSRVVSPEGLPLQGHGLDISVKDAMNMSMKVIGMLVKDMPKVITLARVQRLENSLLKVVETLPKKAQDDVLRLLEEEEMKAAREAK</sequence>
<organism evidence="1 2">
    <name type="scientific">Pseudomonas phage Lana</name>
    <dbReference type="NCBI Taxonomy" id="2530172"/>
    <lineage>
        <taxon>Viruses</taxon>
        <taxon>Duplodnaviria</taxon>
        <taxon>Heunggongvirae</taxon>
        <taxon>Uroviricota</taxon>
        <taxon>Caudoviricetes</taxon>
        <taxon>Lanavirus</taxon>
        <taxon>Lanavirus lana</taxon>
    </lineage>
</organism>